<evidence type="ECO:0000313" key="2">
    <source>
        <dbReference type="Proteomes" id="UP000287188"/>
    </source>
</evidence>
<comment type="caution">
    <text evidence="1">The sequence shown here is derived from an EMBL/GenBank/DDBJ whole genome shotgun (WGS) entry which is preliminary data.</text>
</comment>
<dbReference type="RefSeq" id="WP_126551374.1">
    <property type="nucleotide sequence ID" value="NZ_BIFS01000001.1"/>
</dbReference>
<keyword evidence="2" id="KW-1185">Reference proteome</keyword>
<reference evidence="2" key="1">
    <citation type="submission" date="2018-12" db="EMBL/GenBank/DDBJ databases">
        <title>Tengunoibacter tsumagoiensis gen. nov., sp. nov., Dictyobacter kobayashii sp. nov., D. alpinus sp. nov., and D. joshuensis sp. nov. and description of Dictyobacteraceae fam. nov. within the order Ktedonobacterales isolated from Tengu-no-mugimeshi.</title>
        <authorList>
            <person name="Wang C.M."/>
            <person name="Zheng Y."/>
            <person name="Sakai Y."/>
            <person name="Toyoda A."/>
            <person name="Minakuchi Y."/>
            <person name="Abe K."/>
            <person name="Yokota A."/>
            <person name="Yabe S."/>
        </authorList>
    </citation>
    <scope>NUCLEOTIDE SEQUENCE [LARGE SCALE GENOMIC DNA]</scope>
    <source>
        <strain evidence="2">Uno11</strain>
    </source>
</reference>
<organism evidence="1 2">
    <name type="scientific">Dictyobacter kobayashii</name>
    <dbReference type="NCBI Taxonomy" id="2014872"/>
    <lineage>
        <taxon>Bacteria</taxon>
        <taxon>Bacillati</taxon>
        <taxon>Chloroflexota</taxon>
        <taxon>Ktedonobacteria</taxon>
        <taxon>Ktedonobacterales</taxon>
        <taxon>Dictyobacteraceae</taxon>
        <taxon>Dictyobacter</taxon>
    </lineage>
</organism>
<name>A0A402AKH9_9CHLR</name>
<evidence type="ECO:0000313" key="1">
    <source>
        <dbReference type="EMBL" id="GCE19510.1"/>
    </source>
</evidence>
<protein>
    <submittedName>
        <fullName evidence="1">Uncharacterized protein</fullName>
    </submittedName>
</protein>
<accession>A0A402AKH9</accession>
<dbReference type="Proteomes" id="UP000287188">
    <property type="component" value="Unassembled WGS sequence"/>
</dbReference>
<dbReference type="OrthoDB" id="9919258at2"/>
<gene>
    <name evidence="1" type="ORF">KDK_33100</name>
</gene>
<sequence length="151" mass="15556">MSAYDIIMGWISPLIDPMQGFSAHAQNMNSVHSTAVQQFNSNAQGLQTNTIASGQFADAITNSATDFSNIVYSLSAMGDAANKLESITEEFTTTVSRILGAAERASAALEGEAGLTEVTADVDIAAVAEAGANPIADIAARGCATSRLHCG</sequence>
<dbReference type="EMBL" id="BIFS01000001">
    <property type="protein sequence ID" value="GCE19510.1"/>
    <property type="molecule type" value="Genomic_DNA"/>
</dbReference>
<dbReference type="AlphaFoldDB" id="A0A402AKH9"/>
<proteinExistence type="predicted"/>